<dbReference type="GO" id="GO:0030170">
    <property type="term" value="F:pyridoxal phosphate binding"/>
    <property type="evidence" value="ECO:0007669"/>
    <property type="project" value="InterPro"/>
</dbReference>
<dbReference type="Gene3D" id="3.90.1150.10">
    <property type="entry name" value="Aspartate Aminotransferase, domain 1"/>
    <property type="match status" value="1"/>
</dbReference>
<dbReference type="Pfam" id="PF03473">
    <property type="entry name" value="MOSC"/>
    <property type="match status" value="1"/>
</dbReference>
<dbReference type="PROSITE" id="PS51340">
    <property type="entry name" value="MOSC"/>
    <property type="match status" value="1"/>
</dbReference>
<dbReference type="OrthoDB" id="10264306at2759"/>
<name>A0A9P1H5I8_9PEZI</name>
<proteinExistence type="predicted"/>
<dbReference type="AlphaFoldDB" id="A0A9P1H5I8"/>
<dbReference type="GO" id="GO:0003824">
    <property type="term" value="F:catalytic activity"/>
    <property type="evidence" value="ECO:0007669"/>
    <property type="project" value="InterPro"/>
</dbReference>
<protein>
    <recommendedName>
        <fullName evidence="1">MOSC domain-containing protein</fullName>
    </recommendedName>
</protein>
<sequence length="336" mass="36997">MYSPDTPYESLSIDAGPIVAFNLRSSGGEWVNLGEFEKLAGLKKIHVRTGGVCSPGGIAAALGLTPSEIRRNYASGVRCNGHSDFVTEKPTGIIRASLGAMSVESDVDRFVDFISDFYCQREAPPKPECAAEASKEELPARLEVKDIIVYPIKSCGGYHVPSNLPWRIKPEGLAWDRDPPESDSEPSIPLLLSNESPILVVHMASVSFLNDVLALTHKPVPAAQFRPNIIVGSKADTPALAAFSEESWRGLTFSSVGRPSPRKGTLRVLGKCYRCQMVCVDQDTGERGEEPFVTLARTRRVGERCHSESMFVWRLEMKKRTEPRSPFLLQILSRHS</sequence>
<keyword evidence="3" id="KW-1185">Reference proteome</keyword>
<evidence type="ECO:0000259" key="1">
    <source>
        <dbReference type="PROSITE" id="PS51340"/>
    </source>
</evidence>
<dbReference type="InterPro" id="IPR005302">
    <property type="entry name" value="MoCF_Sase_C"/>
</dbReference>
<comment type="caution">
    <text evidence="2">The sequence shown here is derived from an EMBL/GenBank/DDBJ whole genome shotgun (WGS) entry which is preliminary data.</text>
</comment>
<accession>A0A9P1H5I8</accession>
<feature type="domain" description="MOSC" evidence="1">
    <location>
        <begin position="153"/>
        <end position="336"/>
    </location>
</feature>
<dbReference type="PANTHER" id="PTHR14237">
    <property type="entry name" value="MOLYBDOPTERIN COFACTOR SULFURASE MOSC"/>
    <property type="match status" value="1"/>
</dbReference>
<dbReference type="SUPFAM" id="SSF141673">
    <property type="entry name" value="MOSC N-terminal domain-like"/>
    <property type="match status" value="1"/>
</dbReference>
<dbReference type="Proteomes" id="UP000838763">
    <property type="component" value="Unassembled WGS sequence"/>
</dbReference>
<dbReference type="EMBL" id="CALLCH030000015">
    <property type="protein sequence ID" value="CAI4216423.1"/>
    <property type="molecule type" value="Genomic_DNA"/>
</dbReference>
<dbReference type="GO" id="GO:0030151">
    <property type="term" value="F:molybdenum ion binding"/>
    <property type="evidence" value="ECO:0007669"/>
    <property type="project" value="InterPro"/>
</dbReference>
<dbReference type="SUPFAM" id="SSF53383">
    <property type="entry name" value="PLP-dependent transferases"/>
    <property type="match status" value="1"/>
</dbReference>
<organism evidence="2 3">
    <name type="scientific">Parascedosporium putredinis</name>
    <dbReference type="NCBI Taxonomy" id="1442378"/>
    <lineage>
        <taxon>Eukaryota</taxon>
        <taxon>Fungi</taxon>
        <taxon>Dikarya</taxon>
        <taxon>Ascomycota</taxon>
        <taxon>Pezizomycotina</taxon>
        <taxon>Sordariomycetes</taxon>
        <taxon>Hypocreomycetidae</taxon>
        <taxon>Microascales</taxon>
        <taxon>Microascaceae</taxon>
        <taxon>Parascedosporium</taxon>
    </lineage>
</organism>
<evidence type="ECO:0000313" key="2">
    <source>
        <dbReference type="EMBL" id="CAI4216423.1"/>
    </source>
</evidence>
<reference evidence="2" key="1">
    <citation type="submission" date="2022-11" db="EMBL/GenBank/DDBJ databases">
        <authorList>
            <person name="Scott C."/>
            <person name="Bruce N."/>
        </authorList>
    </citation>
    <scope>NUCLEOTIDE SEQUENCE</scope>
</reference>
<gene>
    <name evidence="2" type="ORF">PPNO1_LOCUS6078</name>
</gene>
<dbReference type="PANTHER" id="PTHR14237:SF19">
    <property type="entry name" value="MITOCHONDRIAL AMIDOXIME REDUCING COMPONENT 1"/>
    <property type="match status" value="1"/>
</dbReference>
<dbReference type="InterPro" id="IPR015422">
    <property type="entry name" value="PyrdxlP-dep_Trfase_small"/>
</dbReference>
<dbReference type="InterPro" id="IPR015424">
    <property type="entry name" value="PyrdxlP-dep_Trfase"/>
</dbReference>
<evidence type="ECO:0000313" key="3">
    <source>
        <dbReference type="Proteomes" id="UP000838763"/>
    </source>
</evidence>